<comment type="caution">
    <text evidence="1">The sequence shown here is derived from an EMBL/GenBank/DDBJ whole genome shotgun (WGS) entry which is preliminary data.</text>
</comment>
<organism evidence="1 2">
    <name type="scientific">Ceratopteris richardii</name>
    <name type="common">Triangle waterfern</name>
    <dbReference type="NCBI Taxonomy" id="49495"/>
    <lineage>
        <taxon>Eukaryota</taxon>
        <taxon>Viridiplantae</taxon>
        <taxon>Streptophyta</taxon>
        <taxon>Embryophyta</taxon>
        <taxon>Tracheophyta</taxon>
        <taxon>Polypodiopsida</taxon>
        <taxon>Polypodiidae</taxon>
        <taxon>Polypodiales</taxon>
        <taxon>Pteridineae</taxon>
        <taxon>Pteridaceae</taxon>
        <taxon>Parkerioideae</taxon>
        <taxon>Ceratopteris</taxon>
    </lineage>
</organism>
<dbReference type="EMBL" id="CM035416">
    <property type="protein sequence ID" value="KAH7425548.1"/>
    <property type="molecule type" value="Genomic_DNA"/>
</dbReference>
<reference evidence="1" key="1">
    <citation type="submission" date="2021-08" db="EMBL/GenBank/DDBJ databases">
        <title>WGS assembly of Ceratopteris richardii.</title>
        <authorList>
            <person name="Marchant D.B."/>
            <person name="Chen G."/>
            <person name="Jenkins J."/>
            <person name="Shu S."/>
            <person name="Leebens-Mack J."/>
            <person name="Grimwood J."/>
            <person name="Schmutz J."/>
            <person name="Soltis P."/>
            <person name="Soltis D."/>
            <person name="Chen Z.-H."/>
        </authorList>
    </citation>
    <scope>NUCLEOTIDE SEQUENCE</scope>
    <source>
        <strain evidence="1">Whitten #5841</strain>
        <tissue evidence="1">Leaf</tissue>
    </source>
</reference>
<keyword evidence="2" id="KW-1185">Reference proteome</keyword>
<dbReference type="AlphaFoldDB" id="A0A8T2TT01"/>
<evidence type="ECO:0000313" key="2">
    <source>
        <dbReference type="Proteomes" id="UP000825935"/>
    </source>
</evidence>
<accession>A0A8T2TT01</accession>
<dbReference type="OrthoDB" id="1865836at2759"/>
<name>A0A8T2TT01_CERRI</name>
<dbReference type="Proteomes" id="UP000825935">
    <property type="component" value="Chromosome 11"/>
</dbReference>
<gene>
    <name evidence="1" type="ORF">KP509_11G059800</name>
</gene>
<sequence length="55" mass="6450">MLHPFELATDIPMTSYAHLCCRIGDKWLVLSHGHCRKTRNQSRLCIPLMEAIYFM</sequence>
<evidence type="ECO:0000313" key="1">
    <source>
        <dbReference type="EMBL" id="KAH7425548.1"/>
    </source>
</evidence>
<protein>
    <submittedName>
        <fullName evidence="1">Uncharacterized protein</fullName>
    </submittedName>
</protein>
<proteinExistence type="predicted"/>